<organism evidence="2">
    <name type="scientific">Thalassionema nitzschioides</name>
    <dbReference type="NCBI Taxonomy" id="33649"/>
    <lineage>
        <taxon>Eukaryota</taxon>
        <taxon>Sar</taxon>
        <taxon>Stramenopiles</taxon>
        <taxon>Ochrophyta</taxon>
        <taxon>Bacillariophyta</taxon>
        <taxon>Fragilariophyceae</taxon>
        <taxon>Fragilariophycidae</taxon>
        <taxon>Thalassionemales</taxon>
        <taxon>Thalassionemataceae</taxon>
        <taxon>Thalassionema</taxon>
    </lineage>
</organism>
<evidence type="ECO:0008006" key="3">
    <source>
        <dbReference type="Google" id="ProtNLM"/>
    </source>
</evidence>
<feature type="compositionally biased region" description="Polar residues" evidence="1">
    <location>
        <begin position="221"/>
        <end position="233"/>
    </location>
</feature>
<accession>A0A7S1E1P9</accession>
<protein>
    <recommendedName>
        <fullName evidence="3">CENP-V/GFA domain-containing protein</fullName>
    </recommendedName>
</protein>
<evidence type="ECO:0000256" key="1">
    <source>
        <dbReference type="SAM" id="MobiDB-lite"/>
    </source>
</evidence>
<name>A0A7S1E1P9_9STRA</name>
<dbReference type="AlphaFoldDB" id="A0A7S1E1P9"/>
<dbReference type="EMBL" id="HBFY01003954">
    <property type="protein sequence ID" value="CAD8963015.1"/>
    <property type="molecule type" value="Transcribed_RNA"/>
</dbReference>
<sequence length="233" mass="25999">MFKRNKYTWECSFGKIKANLKGEPLAQFNCHCHSCVAASEFIDNKQLGGLSCRNSTGGAAVMMYPSNSVEFTTDLSENGESLLQFITVDEKGVPYRCYTKCCGSQMNNAIFPQLIAFNANGVLNLDGNKHDRGDVTNIRASFAFDEEKVPERKHKTDPAGVLFGLIIRLMNPFHPKKFDKRYKELFPDKSETETVPITWEGDQSSATNKDENAPESPIEDMNNSDSSGMSHDC</sequence>
<feature type="region of interest" description="Disordered" evidence="1">
    <location>
        <begin position="190"/>
        <end position="233"/>
    </location>
</feature>
<proteinExistence type="predicted"/>
<gene>
    <name evidence="2" type="ORF">TNIT0693_LOCUS1597</name>
</gene>
<evidence type="ECO:0000313" key="2">
    <source>
        <dbReference type="EMBL" id="CAD8963015.1"/>
    </source>
</evidence>
<reference evidence="2" key="1">
    <citation type="submission" date="2021-01" db="EMBL/GenBank/DDBJ databases">
        <authorList>
            <person name="Corre E."/>
            <person name="Pelletier E."/>
            <person name="Niang G."/>
            <person name="Scheremetjew M."/>
            <person name="Finn R."/>
            <person name="Kale V."/>
            <person name="Holt S."/>
            <person name="Cochrane G."/>
            <person name="Meng A."/>
            <person name="Brown T."/>
            <person name="Cohen L."/>
        </authorList>
    </citation>
    <scope>NUCLEOTIDE SEQUENCE</scope>
</reference>